<evidence type="ECO:0000313" key="3">
    <source>
        <dbReference type="Proteomes" id="UP000765509"/>
    </source>
</evidence>
<name>A0A9Q3I7U3_9BASI</name>
<feature type="compositionally biased region" description="Pro residues" evidence="1">
    <location>
        <begin position="1"/>
        <end position="19"/>
    </location>
</feature>
<evidence type="ECO:0000313" key="2">
    <source>
        <dbReference type="EMBL" id="MBW0529480.1"/>
    </source>
</evidence>
<reference evidence="2" key="1">
    <citation type="submission" date="2021-03" db="EMBL/GenBank/DDBJ databases">
        <title>Draft genome sequence of rust myrtle Austropuccinia psidii MF-1, a brazilian biotype.</title>
        <authorList>
            <person name="Quecine M.C."/>
            <person name="Pachon D.M.R."/>
            <person name="Bonatelli M.L."/>
            <person name="Correr F.H."/>
            <person name="Franceschini L.M."/>
            <person name="Leite T.F."/>
            <person name="Margarido G.R.A."/>
            <person name="Almeida C.A."/>
            <person name="Ferrarezi J.A."/>
            <person name="Labate C.A."/>
        </authorList>
    </citation>
    <scope>NUCLEOTIDE SEQUENCE</scope>
    <source>
        <strain evidence="2">MF-1</strain>
    </source>
</reference>
<protein>
    <submittedName>
        <fullName evidence="2">Uncharacterized protein</fullName>
    </submittedName>
</protein>
<dbReference type="EMBL" id="AVOT02035192">
    <property type="protein sequence ID" value="MBW0529480.1"/>
    <property type="molecule type" value="Genomic_DNA"/>
</dbReference>
<organism evidence="2 3">
    <name type="scientific">Austropuccinia psidii MF-1</name>
    <dbReference type="NCBI Taxonomy" id="1389203"/>
    <lineage>
        <taxon>Eukaryota</taxon>
        <taxon>Fungi</taxon>
        <taxon>Dikarya</taxon>
        <taxon>Basidiomycota</taxon>
        <taxon>Pucciniomycotina</taxon>
        <taxon>Pucciniomycetes</taxon>
        <taxon>Pucciniales</taxon>
        <taxon>Sphaerophragmiaceae</taxon>
        <taxon>Austropuccinia</taxon>
    </lineage>
</organism>
<keyword evidence="3" id="KW-1185">Reference proteome</keyword>
<dbReference type="AlphaFoldDB" id="A0A9Q3I7U3"/>
<dbReference type="Proteomes" id="UP000765509">
    <property type="component" value="Unassembled WGS sequence"/>
</dbReference>
<evidence type="ECO:0000256" key="1">
    <source>
        <dbReference type="SAM" id="MobiDB-lite"/>
    </source>
</evidence>
<proteinExistence type="predicted"/>
<gene>
    <name evidence="2" type="ORF">O181_069195</name>
</gene>
<sequence>MICLLDPPPSTPTPVPSPENPTSYSPHSHNEAWQEFTDLRPTLMIPQAIVYKSINPILLDHCQLLHMIPFVDAPVIAGGTKLPPWPGNGGLSKGGHHRDSLKIP</sequence>
<feature type="region of interest" description="Disordered" evidence="1">
    <location>
        <begin position="82"/>
        <end position="104"/>
    </location>
</feature>
<accession>A0A9Q3I7U3</accession>
<feature type="region of interest" description="Disordered" evidence="1">
    <location>
        <begin position="1"/>
        <end position="29"/>
    </location>
</feature>
<comment type="caution">
    <text evidence="2">The sequence shown here is derived from an EMBL/GenBank/DDBJ whole genome shotgun (WGS) entry which is preliminary data.</text>
</comment>